<dbReference type="AlphaFoldDB" id="A0A5Q5BG87"/>
<evidence type="ECO:0000259" key="1">
    <source>
        <dbReference type="Pfam" id="PF13577"/>
    </source>
</evidence>
<reference evidence="2" key="1">
    <citation type="submission" date="2006-06" db="EMBL/GenBank/DDBJ databases">
        <title>Complete sequence of chromosome of Mycobacterium sp. MCS.</title>
        <authorList>
            <consortium name="US DOE Joint Genome Institute"/>
            <person name="Copeland A."/>
            <person name="Lucas S."/>
            <person name="Lapidus A."/>
            <person name="Barry K."/>
            <person name="Detter J.C."/>
            <person name="Glavina del Rio T."/>
            <person name="Hammon N."/>
            <person name="Israni S."/>
            <person name="Dalin E."/>
            <person name="Tice H."/>
            <person name="Pitluck S."/>
            <person name="Martinez M."/>
            <person name="Schmutz J."/>
            <person name="Larimer F."/>
            <person name="Land M."/>
            <person name="Hauser L."/>
            <person name="Kyrpides N."/>
            <person name="Kim E."/>
            <person name="Miller C.D."/>
            <person name="Hughes J.E."/>
            <person name="Anderson A.J."/>
            <person name="Sims R.C."/>
            <person name="Richardson P."/>
        </authorList>
    </citation>
    <scope>NUCLEOTIDE SEQUENCE [LARGE SCALE GENOMIC DNA]</scope>
    <source>
        <strain evidence="2">MCS</strain>
    </source>
</reference>
<organism evidence="2">
    <name type="scientific">Mycobacterium sp. (strain MCS)</name>
    <dbReference type="NCBI Taxonomy" id="164756"/>
    <lineage>
        <taxon>Bacteria</taxon>
        <taxon>Bacillati</taxon>
        <taxon>Actinomycetota</taxon>
        <taxon>Actinomycetes</taxon>
        <taxon>Mycobacteriales</taxon>
        <taxon>Mycobacteriaceae</taxon>
        <taxon>Mycobacterium</taxon>
    </lineage>
</organism>
<gene>
    <name evidence="2" type="ordered locus">Mmcs_1152</name>
</gene>
<dbReference type="SUPFAM" id="SSF54427">
    <property type="entry name" value="NTF2-like"/>
    <property type="match status" value="1"/>
</dbReference>
<proteinExistence type="predicted"/>
<evidence type="ECO:0000313" key="2">
    <source>
        <dbReference type="EMBL" id="ABG07265.1"/>
    </source>
</evidence>
<dbReference type="Pfam" id="PF13577">
    <property type="entry name" value="SnoaL_4"/>
    <property type="match status" value="1"/>
</dbReference>
<dbReference type="KEGG" id="mmc:Mmcs_1152"/>
<dbReference type="InterPro" id="IPR037401">
    <property type="entry name" value="SnoaL-like"/>
</dbReference>
<feature type="domain" description="SnoaL-like" evidence="1">
    <location>
        <begin position="3"/>
        <end position="124"/>
    </location>
</feature>
<dbReference type="InterPro" id="IPR032710">
    <property type="entry name" value="NTF2-like_dom_sf"/>
</dbReference>
<accession>A0A5Q5BG87</accession>
<dbReference type="Gene3D" id="3.10.450.50">
    <property type="match status" value="1"/>
</dbReference>
<name>A0A5Q5BG87_MYCSS</name>
<dbReference type="EMBL" id="CP000384">
    <property type="protein sequence ID" value="ABG07265.1"/>
    <property type="molecule type" value="Genomic_DNA"/>
</dbReference>
<protein>
    <recommendedName>
        <fullName evidence="1">SnoaL-like domain-containing protein</fullName>
    </recommendedName>
</protein>
<sequence length="155" mass="16950">MNRVEQVLAIHELLYRYAELVDAGDFDGVGLLLARGSFAGVAGAGPIAELFAATTRRYAEHGNTPRTRHLVLNPIVDIDGDTASARSTFCVVQATETVPLQPIVVGRYHDTFARDGDGWHFTAREVDVEHIGDVSAHLLINPRDFDRQAPPSLEC</sequence>